<dbReference type="EMBL" id="ABEU02000007">
    <property type="protein sequence ID" value="PNR51403.1"/>
    <property type="molecule type" value="Genomic_DNA"/>
</dbReference>
<evidence type="ECO:0000256" key="3">
    <source>
        <dbReference type="ARBA" id="ARBA00022448"/>
    </source>
</evidence>
<dbReference type="Proteomes" id="UP000006727">
    <property type="component" value="Chromosome 7"/>
</dbReference>
<dbReference type="GO" id="GO:0008381">
    <property type="term" value="F:mechanosensitive monoatomic ion channel activity"/>
    <property type="evidence" value="ECO:0000318"/>
    <property type="project" value="GO_Central"/>
</dbReference>
<proteinExistence type="inferred from homology"/>
<dbReference type="Gramene" id="Pp3c7_19980V3.2">
    <property type="protein sequence ID" value="Pp3c7_19980V3.2"/>
    <property type="gene ID" value="Pp3c7_19980"/>
</dbReference>
<keyword evidence="3" id="KW-0813">Transport</keyword>
<evidence type="ECO:0000256" key="1">
    <source>
        <dbReference type="ARBA" id="ARBA00004141"/>
    </source>
</evidence>
<dbReference type="EnsemblPlants" id="Pp3c7_19980V3.2">
    <property type="protein sequence ID" value="Pp3c7_19980V3.2"/>
    <property type="gene ID" value="Pp3c7_19980"/>
</dbReference>
<dbReference type="SUPFAM" id="SSF50182">
    <property type="entry name" value="Sm-like ribonucleoproteins"/>
    <property type="match status" value="1"/>
</dbReference>
<dbReference type="PaxDb" id="3218-PP1S2_432V6.1"/>
<dbReference type="OMA" id="RNAPMIQ"/>
<feature type="compositionally biased region" description="Polar residues" evidence="8">
    <location>
        <begin position="214"/>
        <end position="223"/>
    </location>
</feature>
<dbReference type="InterPro" id="IPR006685">
    <property type="entry name" value="MscS_channel_2nd"/>
</dbReference>
<feature type="compositionally biased region" description="Basic and acidic residues" evidence="8">
    <location>
        <begin position="229"/>
        <end position="238"/>
    </location>
</feature>
<keyword evidence="4 9" id="KW-0812">Transmembrane</keyword>
<feature type="domain" description="Mechanosensitive ion channel MscS" evidence="10">
    <location>
        <begin position="740"/>
        <end position="797"/>
    </location>
</feature>
<dbReference type="GO" id="GO:0006820">
    <property type="term" value="P:monoatomic anion transport"/>
    <property type="evidence" value="ECO:0000318"/>
    <property type="project" value="GO_Central"/>
</dbReference>
<evidence type="ECO:0000256" key="2">
    <source>
        <dbReference type="ARBA" id="ARBA00008017"/>
    </source>
</evidence>
<evidence type="ECO:0000313" key="11">
    <source>
        <dbReference type="EMBL" id="PNR51403.1"/>
    </source>
</evidence>
<dbReference type="Pfam" id="PF00924">
    <property type="entry name" value="MS_channel_2nd"/>
    <property type="match status" value="1"/>
</dbReference>
<evidence type="ECO:0000256" key="5">
    <source>
        <dbReference type="ARBA" id="ARBA00022989"/>
    </source>
</evidence>
<feature type="transmembrane region" description="Helical" evidence="9">
    <location>
        <begin position="348"/>
        <end position="377"/>
    </location>
</feature>
<dbReference type="GeneID" id="112284424"/>
<evidence type="ECO:0000259" key="10">
    <source>
        <dbReference type="Pfam" id="PF00924"/>
    </source>
</evidence>
<evidence type="ECO:0000313" key="12">
    <source>
        <dbReference type="EnsemblPlants" id="Pp3c7_19980V3.1"/>
    </source>
</evidence>
<keyword evidence="13" id="KW-1185">Reference proteome</keyword>
<dbReference type="Gene3D" id="2.30.30.60">
    <property type="match status" value="1"/>
</dbReference>
<dbReference type="KEGG" id="ppp:112284424"/>
<dbReference type="STRING" id="3218.A0A2K1KC96"/>
<dbReference type="InterPro" id="IPR023408">
    <property type="entry name" value="MscS_beta-dom_sf"/>
</dbReference>
<gene>
    <name evidence="12" type="primary">LOC112284424</name>
    <name evidence="11" type="ORF">PHYPA_010590</name>
</gene>
<keyword evidence="6 7" id="KW-0472">Membrane</keyword>
<dbReference type="PIRSF" id="PIRSF017209">
    <property type="entry name" value="Memb_At2g17000_prd"/>
    <property type="match status" value="1"/>
</dbReference>
<evidence type="ECO:0000256" key="8">
    <source>
        <dbReference type="SAM" id="MobiDB-lite"/>
    </source>
</evidence>
<feature type="compositionally biased region" description="Polar residues" evidence="8">
    <location>
        <begin position="110"/>
        <end position="120"/>
    </location>
</feature>
<dbReference type="PANTHER" id="PTHR31618">
    <property type="entry name" value="MECHANOSENSITIVE ION CHANNEL PROTEIN 5"/>
    <property type="match status" value="1"/>
</dbReference>
<evidence type="ECO:0000256" key="7">
    <source>
        <dbReference type="PIRNR" id="PIRNR017209"/>
    </source>
</evidence>
<feature type="transmembrane region" description="Helical" evidence="9">
    <location>
        <begin position="312"/>
        <end position="336"/>
    </location>
</feature>
<evidence type="ECO:0000256" key="4">
    <source>
        <dbReference type="ARBA" id="ARBA00022692"/>
    </source>
</evidence>
<dbReference type="InterPro" id="IPR010920">
    <property type="entry name" value="LSM_dom_sf"/>
</dbReference>
<dbReference type="FunFam" id="2.30.30.60:FF:000003">
    <property type="entry name" value="Predicted mechanosensitive ion channel"/>
    <property type="match status" value="1"/>
</dbReference>
<dbReference type="GO" id="GO:0005886">
    <property type="term" value="C:plasma membrane"/>
    <property type="evidence" value="ECO:0000318"/>
    <property type="project" value="GO_Central"/>
</dbReference>
<feature type="compositionally biased region" description="Low complexity" evidence="8">
    <location>
        <begin position="242"/>
        <end position="257"/>
    </location>
</feature>
<dbReference type="PANTHER" id="PTHR31618:SF1">
    <property type="entry name" value="EF-HAND DOMAIN-CONTAINING PROTEIN"/>
    <property type="match status" value="1"/>
</dbReference>
<dbReference type="EnsemblPlants" id="Pp3c7_19980V3.1">
    <property type="protein sequence ID" value="Pp3c7_19980V3.1"/>
    <property type="gene ID" value="Pp3c7_19980"/>
</dbReference>
<dbReference type="OrthoDB" id="544685at2759"/>
<reference evidence="11 13" key="2">
    <citation type="journal article" date="2018" name="Plant J.">
        <title>The Physcomitrella patens chromosome-scale assembly reveals moss genome structure and evolution.</title>
        <authorList>
            <person name="Lang D."/>
            <person name="Ullrich K.K."/>
            <person name="Murat F."/>
            <person name="Fuchs J."/>
            <person name="Jenkins J."/>
            <person name="Haas F.B."/>
            <person name="Piednoel M."/>
            <person name="Gundlach H."/>
            <person name="Van Bel M."/>
            <person name="Meyberg R."/>
            <person name="Vives C."/>
            <person name="Morata J."/>
            <person name="Symeonidi A."/>
            <person name="Hiss M."/>
            <person name="Muchero W."/>
            <person name="Kamisugi Y."/>
            <person name="Saleh O."/>
            <person name="Blanc G."/>
            <person name="Decker E.L."/>
            <person name="van Gessel N."/>
            <person name="Grimwood J."/>
            <person name="Hayes R.D."/>
            <person name="Graham S.W."/>
            <person name="Gunter L.E."/>
            <person name="McDaniel S.F."/>
            <person name="Hoernstein S.N.W."/>
            <person name="Larsson A."/>
            <person name="Li F.W."/>
            <person name="Perroud P.F."/>
            <person name="Phillips J."/>
            <person name="Ranjan P."/>
            <person name="Rokshar D.S."/>
            <person name="Rothfels C.J."/>
            <person name="Schneider L."/>
            <person name="Shu S."/>
            <person name="Stevenson D.W."/>
            <person name="Thummler F."/>
            <person name="Tillich M."/>
            <person name="Villarreal Aguilar J.C."/>
            <person name="Widiez T."/>
            <person name="Wong G.K."/>
            <person name="Wymore A."/>
            <person name="Zhang Y."/>
            <person name="Zimmer A.D."/>
            <person name="Quatrano R.S."/>
            <person name="Mayer K.F.X."/>
            <person name="Goodstein D."/>
            <person name="Casacuberta J.M."/>
            <person name="Vandepoele K."/>
            <person name="Reski R."/>
            <person name="Cuming A.C."/>
            <person name="Tuskan G.A."/>
            <person name="Maumus F."/>
            <person name="Salse J."/>
            <person name="Schmutz J."/>
            <person name="Rensing S.A."/>
        </authorList>
    </citation>
    <scope>NUCLEOTIDE SEQUENCE [LARGE SCALE GENOMIC DNA]</scope>
    <source>
        <strain evidence="12 13">cv. Gransden 2004</strain>
    </source>
</reference>
<feature type="transmembrane region" description="Helical" evidence="9">
    <location>
        <begin position="721"/>
        <end position="744"/>
    </location>
</feature>
<feature type="transmembrane region" description="Helical" evidence="9">
    <location>
        <begin position="397"/>
        <end position="414"/>
    </location>
</feature>
<feature type="region of interest" description="Disordered" evidence="8">
    <location>
        <begin position="194"/>
        <end position="268"/>
    </location>
</feature>
<comment type="similarity">
    <text evidence="2 7">Belongs to the MscS (TC 1.A.23) family.</text>
</comment>
<name>A0A2K1KC96_PHYPA</name>
<reference evidence="11 13" key="1">
    <citation type="journal article" date="2008" name="Science">
        <title>The Physcomitrella genome reveals evolutionary insights into the conquest of land by plants.</title>
        <authorList>
            <person name="Rensing S."/>
            <person name="Lang D."/>
            <person name="Zimmer A."/>
            <person name="Terry A."/>
            <person name="Salamov A."/>
            <person name="Shapiro H."/>
            <person name="Nishiyama T."/>
            <person name="Perroud P.-F."/>
            <person name="Lindquist E."/>
            <person name="Kamisugi Y."/>
            <person name="Tanahashi T."/>
            <person name="Sakakibara K."/>
            <person name="Fujita T."/>
            <person name="Oishi K."/>
            <person name="Shin-I T."/>
            <person name="Kuroki Y."/>
            <person name="Toyoda A."/>
            <person name="Suzuki Y."/>
            <person name="Hashimoto A."/>
            <person name="Yamaguchi K."/>
            <person name="Sugano A."/>
            <person name="Kohara Y."/>
            <person name="Fujiyama A."/>
            <person name="Anterola A."/>
            <person name="Aoki S."/>
            <person name="Ashton N."/>
            <person name="Barbazuk W.B."/>
            <person name="Barker E."/>
            <person name="Bennetzen J."/>
            <person name="Bezanilla M."/>
            <person name="Blankenship R."/>
            <person name="Cho S.H."/>
            <person name="Dutcher S."/>
            <person name="Estelle M."/>
            <person name="Fawcett J.A."/>
            <person name="Gundlach H."/>
            <person name="Hanada K."/>
            <person name="Heyl A."/>
            <person name="Hicks K.A."/>
            <person name="Hugh J."/>
            <person name="Lohr M."/>
            <person name="Mayer K."/>
            <person name="Melkozernov A."/>
            <person name="Murata T."/>
            <person name="Nelson D."/>
            <person name="Pils B."/>
            <person name="Prigge M."/>
            <person name="Reiss B."/>
            <person name="Renner T."/>
            <person name="Rombauts S."/>
            <person name="Rushton P."/>
            <person name="Sanderfoot A."/>
            <person name="Schween G."/>
            <person name="Shiu S.-H."/>
            <person name="Stueber K."/>
            <person name="Theodoulou F.L."/>
            <person name="Tu H."/>
            <person name="Van de Peer Y."/>
            <person name="Verrier P.J."/>
            <person name="Waters E."/>
            <person name="Wood A."/>
            <person name="Yang L."/>
            <person name="Cove D."/>
            <person name="Cuming A."/>
            <person name="Hasebe M."/>
            <person name="Lucas S."/>
            <person name="Mishler D.B."/>
            <person name="Reski R."/>
            <person name="Grigoriev I."/>
            <person name="Quatrano R.S."/>
            <person name="Boore J.L."/>
        </authorList>
    </citation>
    <scope>NUCLEOTIDE SEQUENCE [LARGE SCALE GENOMIC DNA]</scope>
    <source>
        <strain evidence="12 13">cv. Gransden 2004</strain>
    </source>
</reference>
<dbReference type="Gramene" id="Pp3c7_19980V3.1">
    <property type="protein sequence ID" value="Pp3c7_19980V3.1"/>
    <property type="gene ID" value="Pp3c7_19980"/>
</dbReference>
<feature type="region of interest" description="Disordered" evidence="8">
    <location>
        <begin position="96"/>
        <end position="128"/>
    </location>
</feature>
<comment type="subcellular location">
    <subcellularLocation>
        <location evidence="1">Membrane</location>
        <topology evidence="1">Multi-pass membrane protein</topology>
    </subcellularLocation>
</comment>
<protein>
    <recommendedName>
        <fullName evidence="7">Mechanosensitive ion channel protein</fullName>
    </recommendedName>
</protein>
<organism evidence="11">
    <name type="scientific">Physcomitrium patens</name>
    <name type="common">Spreading-leaved earth moss</name>
    <name type="synonym">Physcomitrella patens</name>
    <dbReference type="NCBI Taxonomy" id="3218"/>
    <lineage>
        <taxon>Eukaryota</taxon>
        <taxon>Viridiplantae</taxon>
        <taxon>Streptophyta</taxon>
        <taxon>Embryophyta</taxon>
        <taxon>Bryophyta</taxon>
        <taxon>Bryophytina</taxon>
        <taxon>Bryopsida</taxon>
        <taxon>Funariidae</taxon>
        <taxon>Funariales</taxon>
        <taxon>Funariaceae</taxon>
        <taxon>Physcomitrium</taxon>
    </lineage>
</organism>
<evidence type="ECO:0000256" key="6">
    <source>
        <dbReference type="ARBA" id="ARBA00023136"/>
    </source>
</evidence>
<dbReference type="FunCoup" id="A0A2K1KC96">
    <property type="interactions" value="473"/>
</dbReference>
<dbReference type="RefSeq" id="XP_024379967.1">
    <property type="nucleotide sequence ID" value="XM_024524199.2"/>
</dbReference>
<sequence length="918" mass="103680">MEERLSPRVCFEESSGELEPEWVKRGVSWHERTDHDQLEKASLLGQESALGNAPQKRWRAKSLSMGHGKVMDSSASYWKKQPTDLAIEMDHVNADNRSSQLKRSSLPHGSETQINSQSGPEMNKDDLDVSSNWQGFFQVDSSHTNSQKIPALLSRLPYSGENDTNIIENPAFAFDAVRTTGDRFNRGEELRSLRLRKSSSSSQHNSPRDDVVLSASTMSTSPYNRAKSRFAEPRKPMDHFTGSPRRSGVVRSGQRVSDPQRSQHLRSGKLWSGQLKSQMMKSGMMPLGPLEEDEDPFNDLDMPDRPKFQRKLTCGVCLEWIAFFVLLGAVICSRVLPKARNMALWGLLLWKWFLLALVIVCGRLVSGWVVRSLVIVFEINFLLRKRVLYFVYALRRGVRNCIWLASVLMAWNFMFDSRAQALSAKLVYITKVLQCILLAAILFLVKVFLVKLLASSFHVGTYFERIRDSLFNQYVLEILSGPPVLEMDRLKHEDEKLIEEVSLLKKAGATTKGLEGLPGIGENTEARMSKNLGRSRTGISREVKPGSNITIEHLHKLNRKNVSVFNMKRLINLVKHQGVTTFGQGLDGGVGKGVDTEIKSEWQAKVVAKEIFDNVSSPGAPHIIEEDLLRFLSEQDTIRTLALFEGAMETGKITKKALKSWVVNVYQERRALALSLSDTKSAVSKLHRIIDVILFVIVVVIWLLILDIATTQLLLFVSSQLVLMVFIFGNTLKTVFEAIVFVFVHHPFDVGDRCLIDGTMYVVEEMNILTTVFLGDFNAKVWYPNSVLASKPITNYYRSPDMGDMFEFFIATSTTAEKIGRLKEHIGRYITGNPQHWKETFVLNCLDCAPDTGKLKLVVGLSHTMNYHNIGEKVARKSQLILEMKKGFEEIGIEYHLPPQDVHLKSIPGTTINFDRSL</sequence>
<keyword evidence="5 9" id="KW-1133">Transmembrane helix</keyword>
<accession>A0A2K1KC96</accession>
<dbReference type="AlphaFoldDB" id="A0A2K1KC96"/>
<dbReference type="InterPro" id="IPR016688">
    <property type="entry name" value="MscS-like_plants/fungi"/>
</dbReference>
<evidence type="ECO:0000256" key="9">
    <source>
        <dbReference type="SAM" id="Phobius"/>
    </source>
</evidence>
<feature type="transmembrane region" description="Helical" evidence="9">
    <location>
        <begin position="426"/>
        <end position="449"/>
    </location>
</feature>
<evidence type="ECO:0000313" key="13">
    <source>
        <dbReference type="Proteomes" id="UP000006727"/>
    </source>
</evidence>
<feature type="transmembrane region" description="Helical" evidence="9">
    <location>
        <begin position="689"/>
        <end position="709"/>
    </location>
</feature>
<reference evidence="12" key="3">
    <citation type="submission" date="2020-12" db="UniProtKB">
        <authorList>
            <consortium name="EnsemblPlants"/>
        </authorList>
    </citation>
    <scope>IDENTIFICATION</scope>
</reference>
<dbReference type="GO" id="GO:0050982">
    <property type="term" value="P:detection of mechanical stimulus"/>
    <property type="evidence" value="ECO:0007669"/>
    <property type="project" value="UniProtKB-ARBA"/>
</dbReference>